<evidence type="ECO:0000256" key="2">
    <source>
        <dbReference type="SAM" id="Phobius"/>
    </source>
</evidence>
<keyword evidence="2" id="KW-0472">Membrane</keyword>
<feature type="region of interest" description="Disordered" evidence="1">
    <location>
        <begin position="157"/>
        <end position="177"/>
    </location>
</feature>
<protein>
    <submittedName>
        <fullName evidence="3">Uncharacterized protein</fullName>
    </submittedName>
</protein>
<gene>
    <name evidence="3" type="primary">Acey_s0384.g407</name>
    <name evidence="3" type="ORF">Y032_0384g407</name>
</gene>
<organism evidence="3 4">
    <name type="scientific">Ancylostoma ceylanicum</name>
    <dbReference type="NCBI Taxonomy" id="53326"/>
    <lineage>
        <taxon>Eukaryota</taxon>
        <taxon>Metazoa</taxon>
        <taxon>Ecdysozoa</taxon>
        <taxon>Nematoda</taxon>
        <taxon>Chromadorea</taxon>
        <taxon>Rhabditida</taxon>
        <taxon>Rhabditina</taxon>
        <taxon>Rhabditomorpha</taxon>
        <taxon>Strongyloidea</taxon>
        <taxon>Ancylostomatidae</taxon>
        <taxon>Ancylostomatinae</taxon>
        <taxon>Ancylostoma</taxon>
    </lineage>
</organism>
<reference evidence="4" key="1">
    <citation type="journal article" date="2015" name="Nat. Genet.">
        <title>The genome and transcriptome of the zoonotic hookworm Ancylostoma ceylanicum identify infection-specific gene families.</title>
        <authorList>
            <person name="Schwarz E.M."/>
            <person name="Hu Y."/>
            <person name="Antoshechkin I."/>
            <person name="Miller M.M."/>
            <person name="Sternberg P.W."/>
            <person name="Aroian R.V."/>
        </authorList>
    </citation>
    <scope>NUCLEOTIDE SEQUENCE</scope>
    <source>
        <strain evidence="4">HY135</strain>
    </source>
</reference>
<evidence type="ECO:0000313" key="3">
    <source>
        <dbReference type="EMBL" id="EYB81426.1"/>
    </source>
</evidence>
<evidence type="ECO:0000313" key="4">
    <source>
        <dbReference type="Proteomes" id="UP000024635"/>
    </source>
</evidence>
<proteinExistence type="predicted"/>
<feature type="transmembrane region" description="Helical" evidence="2">
    <location>
        <begin position="21"/>
        <end position="41"/>
    </location>
</feature>
<dbReference type="Proteomes" id="UP000024635">
    <property type="component" value="Unassembled WGS sequence"/>
</dbReference>
<keyword evidence="2" id="KW-0812">Transmembrane</keyword>
<evidence type="ECO:0000256" key="1">
    <source>
        <dbReference type="SAM" id="MobiDB-lite"/>
    </source>
</evidence>
<accession>A0A016RSY8</accession>
<dbReference type="EMBL" id="JARK01001720">
    <property type="protein sequence ID" value="EYB81426.1"/>
    <property type="molecule type" value="Genomic_DNA"/>
</dbReference>
<keyword evidence="2" id="KW-1133">Transmembrane helix</keyword>
<dbReference type="AlphaFoldDB" id="A0A016RSY8"/>
<keyword evidence="4" id="KW-1185">Reference proteome</keyword>
<name>A0A016RSY8_9BILA</name>
<comment type="caution">
    <text evidence="3">The sequence shown here is derived from an EMBL/GenBank/DDBJ whole genome shotgun (WGS) entry which is preliminary data.</text>
</comment>
<sequence length="177" mass="19423">MQYMIKVCFISRSSLTMLGPIVLSIVNMFVTTLFLANHITYCGKKGGHRAQSGYGAANQSPAEASGPPMKSTASEERRRDKRAVHGQEVKEKKEKSIAAKKSDASKQERKSSELKSNPKKSGEKLPRRKSSTKTLDGGATMTNDMIAAAEEMAKECGDYDNLNPNEAEEMDTALFQK</sequence>
<feature type="region of interest" description="Disordered" evidence="1">
    <location>
        <begin position="47"/>
        <end position="142"/>
    </location>
</feature>
<feature type="compositionally biased region" description="Basic and acidic residues" evidence="1">
    <location>
        <begin position="73"/>
        <end position="113"/>
    </location>
</feature>